<dbReference type="InterPro" id="IPR003137">
    <property type="entry name" value="PA_domain"/>
</dbReference>
<comment type="similarity">
    <text evidence="2">Belongs to the peptidase M28 family. M28B subfamily.</text>
</comment>
<keyword evidence="9" id="KW-1133">Transmembrane helix</keyword>
<dbReference type="SUPFAM" id="SSF47672">
    <property type="entry name" value="Transferrin receptor-like dimerisation domain"/>
    <property type="match status" value="1"/>
</dbReference>
<comment type="caution">
    <text evidence="13">The sequence shown here is derived from an EMBL/GenBank/DDBJ whole genome shotgun (WGS) entry which is preliminary data.</text>
</comment>
<keyword evidence="3" id="KW-0645">Protease</keyword>
<feature type="domain" description="Transferrin receptor-like dimerisation" evidence="11">
    <location>
        <begin position="654"/>
        <end position="772"/>
    </location>
</feature>
<dbReference type="Pfam" id="PF04253">
    <property type="entry name" value="TFR_dimer"/>
    <property type="match status" value="1"/>
</dbReference>
<dbReference type="FunFam" id="3.40.630.10:FF:000089">
    <property type="entry name" value="N-acetylated alpha-linked acidic dipeptidase like 1"/>
    <property type="match status" value="1"/>
</dbReference>
<dbReference type="SUPFAM" id="SSF52025">
    <property type="entry name" value="PA domain"/>
    <property type="match status" value="1"/>
</dbReference>
<keyword evidence="4" id="KW-0479">Metal-binding</keyword>
<dbReference type="EMBL" id="JAEAOA010000714">
    <property type="protein sequence ID" value="KAK3592919.1"/>
    <property type="molecule type" value="Genomic_DNA"/>
</dbReference>
<evidence type="ECO:0000256" key="4">
    <source>
        <dbReference type="ARBA" id="ARBA00022723"/>
    </source>
</evidence>
<evidence type="ECO:0000256" key="1">
    <source>
        <dbReference type="ARBA" id="ARBA00001947"/>
    </source>
</evidence>
<dbReference type="PANTHER" id="PTHR10404">
    <property type="entry name" value="N-ACETYLATED-ALPHA-LINKED ACIDIC DIPEPTIDASE"/>
    <property type="match status" value="1"/>
</dbReference>
<dbReference type="InterPro" id="IPR036757">
    <property type="entry name" value="TFR-like_dimer_dom_sf"/>
</dbReference>
<dbReference type="InterPro" id="IPR046450">
    <property type="entry name" value="PA_dom_sf"/>
</dbReference>
<evidence type="ECO:0000313" key="13">
    <source>
        <dbReference type="EMBL" id="KAK3592919.1"/>
    </source>
</evidence>
<dbReference type="Gene3D" id="3.50.30.30">
    <property type="match status" value="1"/>
</dbReference>
<sequence length="788" mass="87792">MDYRTSRQELNVSEGEYENKFYSSNTRLKVFLIIAVSVALGIGIGILIGYVGIKKESVSSSNTIQDGVFLPGVADTIIKDADPEISDIIINGINQSNIRTYLRNLSVTPHIAGTPEDYTQAHMLQEFWKEAGLDDAVLTSYDILLSYPSENVSNKLFMHDKNGNVVFESPDRDAILTEHENQTVPFPYHAYSGKGTVTGPLVYVNYARVEDFQLLENMDINVSLCIVIARHGKIGRSSKVANAQERGAIGVVLYTDPADYNAGGHADVYPDSWWIPPTATQMGSIFSGTGDPLTPGYPASESAYRYKESEVDLPRIPVIPVSYGTIQHFIGNLSGNPAPNSWTGALNITYRIGTGISNSTWNATLRVVTYNAIKTTYNAFGIIHGSVEPDRYVLLGNHRDSWVFGAIDPSSGTAVMMEISRLMASLTRTGRWRPRRTIIFCSWGSEEFALIGSTEWIEETIKQLDRRAVAYINLDIAVTGNYSVRSLGSPPLHRAMHSAAKKVPNPDPAEISAGRKTVYDTWLKRRPWHNSNTNETYDKPLIPIVGAGSDYATFQMYAGIPCADFRYDYDLVGKNLAFYPLYHTGYETFYAVDKLVDPGFVLHATVGKLSGELLRSLADSMILPFNITEYSEVLQLYTDNLWYGYQKEINTSGIDFEHLRKAVRFFSDESVTFHISVSNLNKNDPIAVRRVNDQLMETERVFLEPQGLPGRHLIRHLTQSTTIHSSVSGPSFPGLVDTLTEYKNNMADNKSLQNLKLHYSVVVHAVQSAAYSIRDVTRFIRKSVGQVL</sequence>
<name>A0AAE0VWV5_9BIVA</name>
<evidence type="ECO:0000256" key="6">
    <source>
        <dbReference type="ARBA" id="ARBA00022833"/>
    </source>
</evidence>
<evidence type="ECO:0000256" key="2">
    <source>
        <dbReference type="ARBA" id="ARBA00005634"/>
    </source>
</evidence>
<dbReference type="GO" id="GO:0004180">
    <property type="term" value="F:carboxypeptidase activity"/>
    <property type="evidence" value="ECO:0007669"/>
    <property type="project" value="TreeGrafter"/>
</dbReference>
<evidence type="ECO:0000259" key="10">
    <source>
        <dbReference type="Pfam" id="PF02225"/>
    </source>
</evidence>
<reference evidence="13" key="1">
    <citation type="journal article" date="2021" name="Genome Biol. Evol.">
        <title>A High-Quality Reference Genome for a Parasitic Bivalve with Doubly Uniparental Inheritance (Bivalvia: Unionida).</title>
        <authorList>
            <person name="Smith C.H."/>
        </authorList>
    </citation>
    <scope>NUCLEOTIDE SEQUENCE</scope>
    <source>
        <strain evidence="13">CHS0354</strain>
    </source>
</reference>
<dbReference type="CDD" id="cd08022">
    <property type="entry name" value="M28_PSMA_like"/>
    <property type="match status" value="1"/>
</dbReference>
<dbReference type="SUPFAM" id="SSF53187">
    <property type="entry name" value="Zn-dependent exopeptidases"/>
    <property type="match status" value="1"/>
</dbReference>
<feature type="domain" description="PA" evidence="10">
    <location>
        <begin position="197"/>
        <end position="281"/>
    </location>
</feature>
<keyword evidence="14" id="KW-1185">Reference proteome</keyword>
<keyword evidence="7" id="KW-0482">Metalloprotease</keyword>
<evidence type="ECO:0000259" key="11">
    <source>
        <dbReference type="Pfam" id="PF04253"/>
    </source>
</evidence>
<dbReference type="Pfam" id="PF04389">
    <property type="entry name" value="Peptidase_M28"/>
    <property type="match status" value="1"/>
</dbReference>
<evidence type="ECO:0000259" key="12">
    <source>
        <dbReference type="Pfam" id="PF04389"/>
    </source>
</evidence>
<dbReference type="Gene3D" id="1.20.930.40">
    <property type="entry name" value="Transferrin receptor-like, dimerisation domain"/>
    <property type="match status" value="1"/>
</dbReference>
<evidence type="ECO:0000256" key="8">
    <source>
        <dbReference type="ARBA" id="ARBA00023180"/>
    </source>
</evidence>
<dbReference type="InterPro" id="IPR007365">
    <property type="entry name" value="TFR-like_dimer_dom"/>
</dbReference>
<dbReference type="PANTHER" id="PTHR10404:SF77">
    <property type="entry name" value="GLUTAMATE CARBOXYPEPTIDASE 2 HOMOLOG"/>
    <property type="match status" value="1"/>
</dbReference>
<protein>
    <submittedName>
        <fullName evidence="13">Uncharacterized protein</fullName>
    </submittedName>
</protein>
<evidence type="ECO:0000256" key="3">
    <source>
        <dbReference type="ARBA" id="ARBA00022670"/>
    </source>
</evidence>
<reference evidence="13" key="2">
    <citation type="journal article" date="2021" name="Genome Biol. Evol.">
        <title>Developing a high-quality reference genome for a parasitic bivalve with doubly uniparental inheritance (Bivalvia: Unionida).</title>
        <authorList>
            <person name="Smith C.H."/>
        </authorList>
    </citation>
    <scope>NUCLEOTIDE SEQUENCE</scope>
    <source>
        <strain evidence="13">CHS0354</strain>
        <tissue evidence="13">Mantle</tissue>
    </source>
</reference>
<keyword evidence="5" id="KW-0378">Hydrolase</keyword>
<feature type="domain" description="Peptidase M28" evidence="12">
    <location>
        <begin position="382"/>
        <end position="593"/>
    </location>
</feature>
<gene>
    <name evidence="13" type="ORF">CHS0354_011718</name>
</gene>
<evidence type="ECO:0000256" key="9">
    <source>
        <dbReference type="SAM" id="Phobius"/>
    </source>
</evidence>
<dbReference type="AlphaFoldDB" id="A0AAE0VWV5"/>
<dbReference type="GO" id="GO:0046872">
    <property type="term" value="F:metal ion binding"/>
    <property type="evidence" value="ECO:0007669"/>
    <property type="project" value="UniProtKB-KW"/>
</dbReference>
<organism evidence="13 14">
    <name type="scientific">Potamilus streckersoni</name>
    <dbReference type="NCBI Taxonomy" id="2493646"/>
    <lineage>
        <taxon>Eukaryota</taxon>
        <taxon>Metazoa</taxon>
        <taxon>Spiralia</taxon>
        <taxon>Lophotrochozoa</taxon>
        <taxon>Mollusca</taxon>
        <taxon>Bivalvia</taxon>
        <taxon>Autobranchia</taxon>
        <taxon>Heteroconchia</taxon>
        <taxon>Palaeoheterodonta</taxon>
        <taxon>Unionida</taxon>
        <taxon>Unionoidea</taxon>
        <taxon>Unionidae</taxon>
        <taxon>Ambleminae</taxon>
        <taxon>Lampsilini</taxon>
        <taxon>Potamilus</taxon>
    </lineage>
</organism>
<reference evidence="13" key="3">
    <citation type="submission" date="2023-05" db="EMBL/GenBank/DDBJ databases">
        <authorList>
            <person name="Smith C.H."/>
        </authorList>
    </citation>
    <scope>NUCLEOTIDE SEQUENCE</scope>
    <source>
        <strain evidence="13">CHS0354</strain>
        <tissue evidence="13">Mantle</tissue>
    </source>
</reference>
<evidence type="ECO:0000256" key="7">
    <source>
        <dbReference type="ARBA" id="ARBA00023049"/>
    </source>
</evidence>
<dbReference type="Proteomes" id="UP001195483">
    <property type="component" value="Unassembled WGS sequence"/>
</dbReference>
<keyword evidence="9" id="KW-0472">Membrane</keyword>
<dbReference type="GO" id="GO:0006508">
    <property type="term" value="P:proteolysis"/>
    <property type="evidence" value="ECO:0007669"/>
    <property type="project" value="UniProtKB-KW"/>
</dbReference>
<comment type="cofactor">
    <cofactor evidence="1">
        <name>Zn(2+)</name>
        <dbReference type="ChEBI" id="CHEBI:29105"/>
    </cofactor>
</comment>
<dbReference type="FunFam" id="3.50.30.30:FF:000045">
    <property type="entry name" value="Predicted protein"/>
    <property type="match status" value="1"/>
</dbReference>
<keyword evidence="9" id="KW-0812">Transmembrane</keyword>
<evidence type="ECO:0000256" key="5">
    <source>
        <dbReference type="ARBA" id="ARBA00022801"/>
    </source>
</evidence>
<dbReference type="FunFam" id="1.20.930.40:FF:000001">
    <property type="entry name" value="N-acetylated-alpha-linked acidic dipeptidase 2"/>
    <property type="match status" value="1"/>
</dbReference>
<keyword evidence="6" id="KW-0862">Zinc</keyword>
<dbReference type="Gene3D" id="3.40.630.10">
    <property type="entry name" value="Zn peptidases"/>
    <property type="match status" value="1"/>
</dbReference>
<accession>A0AAE0VWV5</accession>
<dbReference type="CDD" id="cd02121">
    <property type="entry name" value="PA_GCPII_like"/>
    <property type="match status" value="1"/>
</dbReference>
<dbReference type="GO" id="GO:0008237">
    <property type="term" value="F:metallopeptidase activity"/>
    <property type="evidence" value="ECO:0007669"/>
    <property type="project" value="UniProtKB-KW"/>
</dbReference>
<dbReference type="InterPro" id="IPR039373">
    <property type="entry name" value="Peptidase_M28B"/>
</dbReference>
<keyword evidence="8" id="KW-0325">Glycoprotein</keyword>
<dbReference type="Pfam" id="PF02225">
    <property type="entry name" value="PA"/>
    <property type="match status" value="1"/>
</dbReference>
<dbReference type="InterPro" id="IPR007484">
    <property type="entry name" value="Peptidase_M28"/>
</dbReference>
<evidence type="ECO:0000313" key="14">
    <source>
        <dbReference type="Proteomes" id="UP001195483"/>
    </source>
</evidence>
<proteinExistence type="inferred from homology"/>
<feature type="transmembrane region" description="Helical" evidence="9">
    <location>
        <begin position="30"/>
        <end position="53"/>
    </location>
</feature>